<dbReference type="InterPro" id="IPR029044">
    <property type="entry name" value="Nucleotide-diphossugar_trans"/>
</dbReference>
<dbReference type="AlphaFoldDB" id="A0A3G2R8Q1"/>
<evidence type="ECO:0000259" key="1">
    <source>
        <dbReference type="Pfam" id="PF12804"/>
    </source>
</evidence>
<keyword evidence="2" id="KW-0808">Transferase</keyword>
<evidence type="ECO:0000313" key="3">
    <source>
        <dbReference type="Proteomes" id="UP000280960"/>
    </source>
</evidence>
<accession>A0A3G2R8Q1</accession>
<dbReference type="InterPro" id="IPR025877">
    <property type="entry name" value="MobA-like_NTP_Trfase"/>
</dbReference>
<dbReference type="KEGG" id="bacg:D2962_15480"/>
<dbReference type="SUPFAM" id="SSF53448">
    <property type="entry name" value="Nucleotide-diphospho-sugar transferases"/>
    <property type="match status" value="1"/>
</dbReference>
<dbReference type="Proteomes" id="UP000280960">
    <property type="component" value="Chromosome"/>
</dbReference>
<reference evidence="2 3" key="1">
    <citation type="submission" date="2018-10" db="EMBL/GenBank/DDBJ databases">
        <authorList>
            <person name="Zhang X."/>
        </authorList>
    </citation>
    <scope>NUCLEOTIDE SEQUENCE [LARGE SCALE GENOMIC DNA]</scope>
    <source>
        <strain evidence="2 3">SK-G1</strain>
    </source>
</reference>
<dbReference type="PANTHER" id="PTHR43777">
    <property type="entry name" value="MOLYBDENUM COFACTOR CYTIDYLYLTRANSFERASE"/>
    <property type="match status" value="1"/>
</dbReference>
<dbReference type="CDD" id="cd04182">
    <property type="entry name" value="GT_2_like_f"/>
    <property type="match status" value="1"/>
</dbReference>
<dbReference type="GO" id="GO:0016779">
    <property type="term" value="F:nucleotidyltransferase activity"/>
    <property type="evidence" value="ECO:0007669"/>
    <property type="project" value="UniProtKB-ARBA"/>
</dbReference>
<gene>
    <name evidence="2" type="ORF">D2962_15480</name>
</gene>
<dbReference type="EMBL" id="CP033169">
    <property type="protein sequence ID" value="AYO31816.1"/>
    <property type="molecule type" value="Genomic_DNA"/>
</dbReference>
<evidence type="ECO:0000313" key="2">
    <source>
        <dbReference type="EMBL" id="AYO31816.1"/>
    </source>
</evidence>
<keyword evidence="3" id="KW-1185">Reference proteome</keyword>
<name>A0A3G2R8Q1_9FIRM</name>
<protein>
    <submittedName>
        <fullName evidence="2">Nucleotidyltransferase family protein</fullName>
    </submittedName>
</protein>
<dbReference type="Gene3D" id="3.90.550.10">
    <property type="entry name" value="Spore Coat Polysaccharide Biosynthesis Protein SpsA, Chain A"/>
    <property type="match status" value="1"/>
</dbReference>
<sequence length="236" mass="26133">MPGNVVKKKEIQARNRNYLSVKFSSHPFWRKILLLKSGRRNNMVVYGIILAAGEGRRAGGNKLSRMIDGKPMLYRVLDATCCSTLAGVIMVTGHERAFGEQAAAKYGIPAVFNSGYSEGMSSSLKLGIKSLPEEAEAFAILLGDMPYIKSGIIDSLIDFYHKCGFGIVVPVYKGRRGHPPIISVKYKGEILEVSGDMGARQVINNHPEDTSYLEIDDSGIIEDVDYLCQFKPYEYK</sequence>
<proteinExistence type="predicted"/>
<dbReference type="Pfam" id="PF12804">
    <property type="entry name" value="NTP_transf_3"/>
    <property type="match status" value="1"/>
</dbReference>
<dbReference type="PANTHER" id="PTHR43777:SF1">
    <property type="entry name" value="MOLYBDENUM COFACTOR CYTIDYLYLTRANSFERASE"/>
    <property type="match status" value="1"/>
</dbReference>
<organism evidence="2 3">
    <name type="scientific">Biomaibacter acetigenes</name>
    <dbReference type="NCBI Taxonomy" id="2316383"/>
    <lineage>
        <taxon>Bacteria</taxon>
        <taxon>Bacillati</taxon>
        <taxon>Bacillota</taxon>
        <taxon>Clostridia</taxon>
        <taxon>Thermosediminibacterales</taxon>
        <taxon>Tepidanaerobacteraceae</taxon>
        <taxon>Biomaibacter</taxon>
    </lineage>
</organism>
<feature type="domain" description="MobA-like NTP transferase" evidence="1">
    <location>
        <begin position="47"/>
        <end position="206"/>
    </location>
</feature>